<evidence type="ECO:0000256" key="1">
    <source>
        <dbReference type="SAM" id="SignalP"/>
    </source>
</evidence>
<dbReference type="InterPro" id="IPR008979">
    <property type="entry name" value="Galactose-bd-like_sf"/>
</dbReference>
<protein>
    <recommendedName>
        <fullName evidence="4">CBM-cenC domain-containing protein</fullName>
    </recommendedName>
</protein>
<feature type="chain" id="PRO_5045837498" description="CBM-cenC domain-containing protein" evidence="1">
    <location>
        <begin position="26"/>
        <end position="188"/>
    </location>
</feature>
<dbReference type="SUPFAM" id="SSF49785">
    <property type="entry name" value="Galactose-binding domain-like"/>
    <property type="match status" value="1"/>
</dbReference>
<dbReference type="RefSeq" id="WP_196280239.1">
    <property type="nucleotide sequence ID" value="NZ_JADQDQ010000001.1"/>
</dbReference>
<evidence type="ECO:0008006" key="4">
    <source>
        <dbReference type="Google" id="ProtNLM"/>
    </source>
</evidence>
<organism evidence="2 3">
    <name type="scientific">Hymenobacter jeongseonensis</name>
    <dbReference type="NCBI Taxonomy" id="2791027"/>
    <lineage>
        <taxon>Bacteria</taxon>
        <taxon>Pseudomonadati</taxon>
        <taxon>Bacteroidota</taxon>
        <taxon>Cytophagia</taxon>
        <taxon>Cytophagales</taxon>
        <taxon>Hymenobacteraceae</taxon>
        <taxon>Hymenobacter</taxon>
    </lineage>
</organism>
<accession>A0ABS0ICZ5</accession>
<keyword evidence="3" id="KW-1185">Reference proteome</keyword>
<proteinExistence type="predicted"/>
<feature type="signal peptide" evidence="1">
    <location>
        <begin position="1"/>
        <end position="25"/>
    </location>
</feature>
<keyword evidence="1" id="KW-0732">Signal</keyword>
<reference evidence="2 3" key="1">
    <citation type="submission" date="2020-11" db="EMBL/GenBank/DDBJ databases">
        <authorList>
            <person name="Kim M.K."/>
        </authorList>
    </citation>
    <scope>NUCLEOTIDE SEQUENCE [LARGE SCALE GENOMIC DNA]</scope>
    <source>
        <strain evidence="2 3">BT683</strain>
    </source>
</reference>
<dbReference type="Proteomes" id="UP000597617">
    <property type="component" value="Unassembled WGS sequence"/>
</dbReference>
<dbReference type="Gene3D" id="2.60.120.260">
    <property type="entry name" value="Galactose-binding domain-like"/>
    <property type="match status" value="1"/>
</dbReference>
<evidence type="ECO:0000313" key="2">
    <source>
        <dbReference type="EMBL" id="MBF9235838.1"/>
    </source>
</evidence>
<sequence length="188" mass="20146">MNNVVSYGRRLALLGLLALVAPACSTDKGAAADSATVVHNDFDNLAGWLGAAPTPTLTTEKAHSGQYAIKVDANNEFSLGFSSTLGNLQGVRINKLKLTAWVFVPNGNATALLVTHVGDQPPATKPVLWDGFDVTQAVGNKYNQWVEISKVVEIPKNATATDNIGFFLWRTSVDQPVYLDDFSVSIVK</sequence>
<evidence type="ECO:0000313" key="3">
    <source>
        <dbReference type="Proteomes" id="UP000597617"/>
    </source>
</evidence>
<gene>
    <name evidence="2" type="ORF">I2I05_00370</name>
</gene>
<name>A0ABS0ICZ5_9BACT</name>
<dbReference type="EMBL" id="JADQDQ010000001">
    <property type="protein sequence ID" value="MBF9235838.1"/>
    <property type="molecule type" value="Genomic_DNA"/>
</dbReference>
<comment type="caution">
    <text evidence="2">The sequence shown here is derived from an EMBL/GenBank/DDBJ whole genome shotgun (WGS) entry which is preliminary data.</text>
</comment>